<evidence type="ECO:0000259" key="2">
    <source>
        <dbReference type="PROSITE" id="PS50821"/>
    </source>
</evidence>
<dbReference type="SUPFAM" id="SSF53098">
    <property type="entry name" value="Ribonuclease H-like"/>
    <property type="match status" value="1"/>
</dbReference>
<feature type="region of interest" description="Disordered" evidence="1">
    <location>
        <begin position="1"/>
        <end position="71"/>
    </location>
</feature>
<dbReference type="PROSITE" id="PS50821">
    <property type="entry name" value="PAZ"/>
    <property type="match status" value="1"/>
</dbReference>
<dbReference type="GO" id="GO:0003723">
    <property type="term" value="F:RNA binding"/>
    <property type="evidence" value="ECO:0007669"/>
    <property type="project" value="InterPro"/>
</dbReference>
<dbReference type="OMA" id="ATSFMYY"/>
<keyword evidence="5" id="KW-1185">Reference proteome</keyword>
<feature type="domain" description="Piwi" evidence="3">
    <location>
        <begin position="722"/>
        <end position="1009"/>
    </location>
</feature>
<dbReference type="InterPro" id="IPR036085">
    <property type="entry name" value="PAZ_dom_sf"/>
</dbReference>
<sequence>MKGKASCQGKTSGKSPSGADEWPSLASAKGTGNKGNHHAPQPSAGLPDSSATALQQEQRPQMPLAKATEDVGEAGCENMSLLELAKPAASFGTQGKLIQLQANHFRLTVALAYRGKTVWRAWQVEFTPQLRESAARVGPGKAGKGKGKGKAPREPREPPSAVRRAAMTEVLQIMDAGSWLYDGSHRLYTRKGVPGALEGKYPLEVAPGESGGRRPFVTEVCVTPACGSDGKQQEIDLAWLSEPHKHGQDPMAAIAEQRRFIQVAIRRFALDAAELLACGRRVLCPRSQLLGEQTLPLLHGRELWWGYLAQVEVVDGGKMPMCTLSLNLVASVGIPEMPALHLVAKLLAESQRRNTSWSHEEWVQHFKDELDKRWPKELDNRMLQTLNSETGLRKVKVSASYPGYTLKEIIYGITEQPADRLRFECKEEGGQITVADYFQRKYQITLKRPFLPCLQLGNAMNCVPMELVTILGGEHNISAGRLHPDYQQQVTLATAMPPGNRQQKIEKLMSNTSIGPLQTLKDKGLNVETDMLKVTGRVLQEPRLQHGGSGCLQVNNYSQHFKSVSPPDFQVDWGLWTLVPRCSQDEVGRFASQLKDAAGQHGMEFNDSSFCGWPTETWKVYADRKSKDSELEQAIRADLLNVPASVKLLVVLLPDSDLRTSKIYGLLKTITETELNRFVTQCINCSRGVSEANKKLNNLMLKICTKLPKKENSRGAAHNVQLMDPHRLLAKHRTMIMGADVTHNVAGGVSVAGVVASRDNHFVSYYSELRGQSPFDLNGSKTRRRKSEERVCDLTEMTATLLRRWKSGNNGALPDVILYYRDGVSDGQFVGVLTWELNCLSAAFKEVGGEGYAPKLVIIVGQKRHQTRFFKDEPSAGGSSQAKESGAIGKGMKGDVKGDKGKGGKGSGKAGDGKQVPPGTVASQGIAQPGHINFLMVSQKGIQGTSVPCHYHVLHLDTRLTQAGIGVNDVERITYDLCHIYSRADTTVGYASPAYLADHLCERGKLYLETHFGDVDDFASSSPGVTRSEEEQERHMVEAIKQRVTWLNQRVAKVGMGPADHLLQGRNFFC</sequence>
<dbReference type="SUPFAM" id="SSF101690">
    <property type="entry name" value="PAZ domain"/>
    <property type="match status" value="1"/>
</dbReference>
<dbReference type="InterPro" id="IPR036397">
    <property type="entry name" value="RNaseH_sf"/>
</dbReference>
<dbReference type="SMART" id="SM00950">
    <property type="entry name" value="Piwi"/>
    <property type="match status" value="1"/>
</dbReference>
<comment type="caution">
    <text evidence="4">The sequence shown here is derived from an EMBL/GenBank/DDBJ whole genome shotgun (WGS) entry which is preliminary data.</text>
</comment>
<dbReference type="InterPro" id="IPR003165">
    <property type="entry name" value="Piwi"/>
</dbReference>
<dbReference type="Gene3D" id="2.170.260.10">
    <property type="entry name" value="paz domain"/>
    <property type="match status" value="1"/>
</dbReference>
<evidence type="ECO:0000313" key="5">
    <source>
        <dbReference type="Proteomes" id="UP000654075"/>
    </source>
</evidence>
<dbReference type="Proteomes" id="UP000654075">
    <property type="component" value="Unassembled WGS sequence"/>
</dbReference>
<protein>
    <submittedName>
        <fullName evidence="4">Uncharacterized protein</fullName>
    </submittedName>
</protein>
<dbReference type="Gene3D" id="3.40.50.2300">
    <property type="match status" value="1"/>
</dbReference>
<feature type="compositionally biased region" description="Basic and acidic residues" evidence="1">
    <location>
        <begin position="892"/>
        <end position="902"/>
    </location>
</feature>
<evidence type="ECO:0000256" key="1">
    <source>
        <dbReference type="SAM" id="MobiDB-lite"/>
    </source>
</evidence>
<dbReference type="InterPro" id="IPR012337">
    <property type="entry name" value="RNaseH-like_sf"/>
</dbReference>
<feature type="compositionally biased region" description="Polar residues" evidence="1">
    <location>
        <begin position="49"/>
        <end position="59"/>
    </location>
</feature>
<dbReference type="InterPro" id="IPR003100">
    <property type="entry name" value="PAZ_dom"/>
</dbReference>
<dbReference type="Gene3D" id="3.30.420.10">
    <property type="entry name" value="Ribonuclease H-like superfamily/Ribonuclease H"/>
    <property type="match status" value="1"/>
</dbReference>
<name>A0A813FFA9_POLGL</name>
<proteinExistence type="predicted"/>
<dbReference type="EMBL" id="CAJNNV010025110">
    <property type="protein sequence ID" value="CAE8612346.1"/>
    <property type="molecule type" value="Genomic_DNA"/>
</dbReference>
<feature type="region of interest" description="Disordered" evidence="1">
    <location>
        <begin position="133"/>
        <end position="162"/>
    </location>
</feature>
<dbReference type="Pfam" id="PF02170">
    <property type="entry name" value="PAZ"/>
    <property type="match status" value="1"/>
</dbReference>
<dbReference type="Pfam" id="PF02171">
    <property type="entry name" value="Piwi"/>
    <property type="match status" value="1"/>
</dbReference>
<reference evidence="4" key="1">
    <citation type="submission" date="2021-02" db="EMBL/GenBank/DDBJ databases">
        <authorList>
            <person name="Dougan E. K."/>
            <person name="Rhodes N."/>
            <person name="Thang M."/>
            <person name="Chan C."/>
        </authorList>
    </citation>
    <scope>NUCLEOTIDE SEQUENCE</scope>
</reference>
<dbReference type="PANTHER" id="PTHR22891">
    <property type="entry name" value="EUKARYOTIC TRANSLATION INITIATION FACTOR 2C"/>
    <property type="match status" value="1"/>
</dbReference>
<feature type="domain" description="PAZ" evidence="2">
    <location>
        <begin position="381"/>
        <end position="472"/>
    </location>
</feature>
<dbReference type="PROSITE" id="PS50822">
    <property type="entry name" value="PIWI"/>
    <property type="match status" value="1"/>
</dbReference>
<dbReference type="CDD" id="cd02846">
    <property type="entry name" value="PAZ_argonaute_like"/>
    <property type="match status" value="1"/>
</dbReference>
<evidence type="ECO:0000259" key="3">
    <source>
        <dbReference type="PROSITE" id="PS50822"/>
    </source>
</evidence>
<gene>
    <name evidence="4" type="ORF">PGLA1383_LOCUS30140</name>
</gene>
<dbReference type="OrthoDB" id="5971213at2759"/>
<organism evidence="4 5">
    <name type="scientific">Polarella glacialis</name>
    <name type="common">Dinoflagellate</name>
    <dbReference type="NCBI Taxonomy" id="89957"/>
    <lineage>
        <taxon>Eukaryota</taxon>
        <taxon>Sar</taxon>
        <taxon>Alveolata</taxon>
        <taxon>Dinophyceae</taxon>
        <taxon>Suessiales</taxon>
        <taxon>Suessiaceae</taxon>
        <taxon>Polarella</taxon>
    </lineage>
</organism>
<accession>A0A813FFA9</accession>
<dbReference type="AlphaFoldDB" id="A0A813FFA9"/>
<feature type="region of interest" description="Disordered" evidence="1">
    <location>
        <begin position="870"/>
        <end position="922"/>
    </location>
</feature>
<evidence type="ECO:0000313" key="4">
    <source>
        <dbReference type="EMBL" id="CAE8612346.1"/>
    </source>
</evidence>